<gene>
    <name evidence="5" type="primary">ttuD</name>
    <name evidence="5" type="ORF">H0A61_01476</name>
</gene>
<organism evidence="5 6">
    <name type="scientific">Koleobacter methoxysyntrophicus</name>
    <dbReference type="NCBI Taxonomy" id="2751313"/>
    <lineage>
        <taxon>Bacteria</taxon>
        <taxon>Bacillati</taxon>
        <taxon>Bacillota</taxon>
        <taxon>Clostridia</taxon>
        <taxon>Koleobacterales</taxon>
        <taxon>Koleobacteraceae</taxon>
        <taxon>Koleobacter</taxon>
    </lineage>
</organism>
<dbReference type="AlphaFoldDB" id="A0A8A0RNW6"/>
<evidence type="ECO:0000259" key="4">
    <source>
        <dbReference type="PROSITE" id="PS50206"/>
    </source>
</evidence>
<feature type="domain" description="Rhodanese" evidence="4">
    <location>
        <begin position="199"/>
        <end position="313"/>
    </location>
</feature>
<name>A0A8A0RNW6_9FIRM</name>
<evidence type="ECO:0000256" key="3">
    <source>
        <dbReference type="ARBA" id="ARBA00047549"/>
    </source>
</evidence>
<evidence type="ECO:0000256" key="2">
    <source>
        <dbReference type="ARBA" id="ARBA00022737"/>
    </source>
</evidence>
<dbReference type="InterPro" id="IPR001763">
    <property type="entry name" value="Rhodanese-like_dom"/>
</dbReference>
<dbReference type="InterPro" id="IPR051126">
    <property type="entry name" value="Thiosulfate_sulfurtransferase"/>
</dbReference>
<dbReference type="PANTHER" id="PTHR43855">
    <property type="entry name" value="THIOSULFATE SULFURTRANSFERASE"/>
    <property type="match status" value="1"/>
</dbReference>
<dbReference type="SMART" id="SM00450">
    <property type="entry name" value="RHOD"/>
    <property type="match status" value="2"/>
</dbReference>
<dbReference type="SUPFAM" id="SSF52821">
    <property type="entry name" value="Rhodanese/Cell cycle control phosphatase"/>
    <property type="match status" value="2"/>
</dbReference>
<proteinExistence type="predicted"/>
<comment type="catalytic activity">
    <reaction evidence="3">
        <text>thiosulfate + hydrogen cyanide = thiocyanate + sulfite + 2 H(+)</text>
        <dbReference type="Rhea" id="RHEA:16881"/>
        <dbReference type="ChEBI" id="CHEBI:15378"/>
        <dbReference type="ChEBI" id="CHEBI:17359"/>
        <dbReference type="ChEBI" id="CHEBI:18022"/>
        <dbReference type="ChEBI" id="CHEBI:18407"/>
        <dbReference type="ChEBI" id="CHEBI:33542"/>
        <dbReference type="EC" id="2.8.1.1"/>
    </reaction>
</comment>
<dbReference type="Gene3D" id="3.40.250.10">
    <property type="entry name" value="Rhodanese-like domain"/>
    <property type="match status" value="2"/>
</dbReference>
<reference evidence="5" key="1">
    <citation type="submission" date="2020-07" db="EMBL/GenBank/DDBJ databases">
        <title>Koleobacter methoxysyntrophicus gen. nov., sp. nov., a novel anaerobic bacterium isolated from deep subsurface oil field and proposal of Koleobacterales ord. nov. in the phylum Firmicutes.</title>
        <authorList>
            <person name="Sakamoto S."/>
            <person name="Tamaki H."/>
        </authorList>
    </citation>
    <scope>NUCLEOTIDE SEQUENCE</scope>
    <source>
        <strain evidence="5">NRmbB1</strain>
    </source>
</reference>
<evidence type="ECO:0000313" key="5">
    <source>
        <dbReference type="EMBL" id="QSQ09117.1"/>
    </source>
</evidence>
<dbReference type="CDD" id="cd01449">
    <property type="entry name" value="TST_Repeat_2"/>
    <property type="match status" value="1"/>
</dbReference>
<dbReference type="GO" id="GO:0004792">
    <property type="term" value="F:thiosulfate-cyanide sulfurtransferase activity"/>
    <property type="evidence" value="ECO:0007669"/>
    <property type="project" value="UniProtKB-EC"/>
</dbReference>
<dbReference type="PANTHER" id="PTHR43855:SF1">
    <property type="entry name" value="THIOSULFATE SULFURTRANSFERASE"/>
    <property type="match status" value="1"/>
</dbReference>
<protein>
    <recommendedName>
        <fullName evidence="1">thiosulfate sulfurtransferase</fullName>
        <ecNumber evidence="1">2.8.1.1</ecNumber>
    </recommendedName>
</protein>
<dbReference type="Pfam" id="PF00581">
    <property type="entry name" value="Rhodanese"/>
    <property type="match status" value="2"/>
</dbReference>
<dbReference type="KEGG" id="kme:H0A61_01476"/>
<feature type="domain" description="Rhodanese" evidence="4">
    <location>
        <begin position="60"/>
        <end position="168"/>
    </location>
</feature>
<dbReference type="PROSITE" id="PS50206">
    <property type="entry name" value="RHODANESE_3"/>
    <property type="match status" value="2"/>
</dbReference>
<dbReference type="RefSeq" id="WP_206709306.1">
    <property type="nucleotide sequence ID" value="NZ_CP059066.1"/>
</dbReference>
<evidence type="ECO:0000256" key="1">
    <source>
        <dbReference type="ARBA" id="ARBA00012245"/>
    </source>
</evidence>
<dbReference type="InterPro" id="IPR036873">
    <property type="entry name" value="Rhodanese-like_dom_sf"/>
</dbReference>
<dbReference type="EC" id="2.8.1.1" evidence="1"/>
<keyword evidence="2" id="KW-0677">Repeat</keyword>
<dbReference type="CDD" id="cd01448">
    <property type="entry name" value="TST_Repeat_1"/>
    <property type="match status" value="1"/>
</dbReference>
<evidence type="ECO:0000313" key="6">
    <source>
        <dbReference type="Proteomes" id="UP000662904"/>
    </source>
</evidence>
<keyword evidence="6" id="KW-1185">Reference proteome</keyword>
<sequence length="316" mass="35642">MKKSFAVVVSLLIIVSMILTITGCGKKVEAPEDTSIAKKGYKNPQYLIGADKLKELIDSGKENLVIVDTRPKAKYILGHIPGAVNTWREDYSDPNHEIPGMIAPKEQMEKLLGSLGISNDTHVVIYDDNGDLDAARFWWVLYVYGHEKMQLLDGGLDVWKAKGFETEMSAPEIKPAEYKITKVNEQYIASTQEVKDAINKEGYVILDTRSKEEYTGEKLLKGAHRKGRIPAAVWIEWTQALNEDKTFKTAEELKELYESKGITPDLKTIYPYCQSAVRAAHTFFVLKLLGYENVKNYDASWLGWSKDESLPIETGE</sequence>
<dbReference type="PROSITE" id="PS51257">
    <property type="entry name" value="PROKAR_LIPOPROTEIN"/>
    <property type="match status" value="1"/>
</dbReference>
<accession>A0A8A0RNW6</accession>
<dbReference type="EMBL" id="CP059066">
    <property type="protein sequence ID" value="QSQ09117.1"/>
    <property type="molecule type" value="Genomic_DNA"/>
</dbReference>
<dbReference type="Proteomes" id="UP000662904">
    <property type="component" value="Chromosome"/>
</dbReference>